<dbReference type="GO" id="GO:0009089">
    <property type="term" value="P:lysine biosynthetic process via diaminopimelate"/>
    <property type="evidence" value="ECO:0007669"/>
    <property type="project" value="InterPro"/>
</dbReference>
<organism evidence="3 4">
    <name type="scientific">Thiopseudomonas alkaliphila</name>
    <dbReference type="NCBI Taxonomy" id="1697053"/>
    <lineage>
        <taxon>Bacteria</taxon>
        <taxon>Pseudomonadati</taxon>
        <taxon>Pseudomonadota</taxon>
        <taxon>Gammaproteobacteria</taxon>
        <taxon>Pseudomonadales</taxon>
        <taxon>Pseudomonadaceae</taxon>
        <taxon>Thiopseudomonas</taxon>
    </lineage>
</organism>
<dbReference type="GO" id="GO:0005829">
    <property type="term" value="C:cytosol"/>
    <property type="evidence" value="ECO:0007669"/>
    <property type="project" value="TreeGrafter"/>
</dbReference>
<sequence>MLLRFTKMHSLGVDFMVIDLVGQHAYVQPRLIKEWSQRKTGIGFERLITVEVPTRPDVDFRCRVFNSAGDEVLPAVADLRCVVRFAIDKRLTLKQRLQLETSQDRFTAQLRNDGLIEVEVAAIHISPNAQQQRITLLQQNHAIWLSEQQLTVEQLHRQWTDVFREHALRVSLLTLTSHSSASHSRWCLQRLHLCDQIEAASAAALFAMSQARLGSPATISTAHGPLLVSWPDANAPAVISASAERVYEGKIRV</sequence>
<reference evidence="3" key="1">
    <citation type="submission" date="2020-06" db="EMBL/GenBank/DDBJ databases">
        <authorList>
            <person name="Dong N."/>
        </authorList>
    </citation>
    <scope>NUCLEOTIDE SEQUENCE</scope>
    <source>
        <strain evidence="3">DF46-2-2</strain>
    </source>
</reference>
<name>A0AAW7DSE6_9GAMM</name>
<protein>
    <submittedName>
        <fullName evidence="3">Uncharacterized protein</fullName>
    </submittedName>
</protein>
<evidence type="ECO:0000313" key="3">
    <source>
        <dbReference type="EMBL" id="MDM1695666.1"/>
    </source>
</evidence>
<proteinExistence type="inferred from homology"/>
<comment type="caution">
    <text evidence="3">The sequence shown here is derived from an EMBL/GenBank/DDBJ whole genome shotgun (WGS) entry which is preliminary data.</text>
</comment>
<dbReference type="Proteomes" id="UP001173465">
    <property type="component" value="Unassembled WGS sequence"/>
</dbReference>
<comment type="similarity">
    <text evidence="1">Belongs to the diaminopimelate epimerase family.</text>
</comment>
<accession>A0AAW7DSE6</accession>
<dbReference type="RefSeq" id="WP_082238134.1">
    <property type="nucleotide sequence ID" value="NZ_CP012365.1"/>
</dbReference>
<gene>
    <name evidence="3" type="ORF">HX099_03155</name>
</gene>
<evidence type="ECO:0000256" key="1">
    <source>
        <dbReference type="ARBA" id="ARBA00010219"/>
    </source>
</evidence>
<dbReference type="Pfam" id="PF01678">
    <property type="entry name" value="DAP_epimerase"/>
    <property type="match status" value="1"/>
</dbReference>
<dbReference type="EMBL" id="JACANB010000002">
    <property type="protein sequence ID" value="MDM1695666.1"/>
    <property type="molecule type" value="Genomic_DNA"/>
</dbReference>
<dbReference type="PANTHER" id="PTHR31689:SF0">
    <property type="entry name" value="DIAMINOPIMELATE EPIMERASE"/>
    <property type="match status" value="1"/>
</dbReference>
<dbReference type="AlphaFoldDB" id="A0AAW7DSE6"/>
<evidence type="ECO:0000256" key="2">
    <source>
        <dbReference type="ARBA" id="ARBA00023235"/>
    </source>
</evidence>
<dbReference type="Gene3D" id="3.10.310.10">
    <property type="entry name" value="Diaminopimelate Epimerase, Chain A, domain 1"/>
    <property type="match status" value="1"/>
</dbReference>
<dbReference type="SUPFAM" id="SSF54506">
    <property type="entry name" value="Diaminopimelate epimerase-like"/>
    <property type="match status" value="1"/>
</dbReference>
<reference evidence="3" key="2">
    <citation type="journal article" date="2022" name="Sci. Total Environ.">
        <title>Prevalence, transmission, and molecular epidemiology of tet(X)-positive bacteria among humans, animals, and environmental niches in China: An epidemiological, and genomic-based study.</title>
        <authorList>
            <person name="Dong N."/>
            <person name="Zeng Y."/>
            <person name="Cai C."/>
            <person name="Sun C."/>
            <person name="Lu J."/>
            <person name="Liu C."/>
            <person name="Zhou H."/>
            <person name="Sun Q."/>
            <person name="Shu L."/>
            <person name="Wang H."/>
            <person name="Wang Y."/>
            <person name="Wang S."/>
            <person name="Wu C."/>
            <person name="Chan E.W."/>
            <person name="Chen G."/>
            <person name="Shen Z."/>
            <person name="Chen S."/>
            <person name="Zhang R."/>
        </authorList>
    </citation>
    <scope>NUCLEOTIDE SEQUENCE</scope>
    <source>
        <strain evidence="3">DF46-2-2</strain>
    </source>
</reference>
<dbReference type="InterPro" id="IPR001653">
    <property type="entry name" value="DAP_epimerase_DapF"/>
</dbReference>
<evidence type="ECO:0000313" key="4">
    <source>
        <dbReference type="Proteomes" id="UP001173465"/>
    </source>
</evidence>
<keyword evidence="2" id="KW-0413">Isomerase</keyword>
<dbReference type="PANTHER" id="PTHR31689">
    <property type="entry name" value="DIAMINOPIMELATE EPIMERASE, CHLOROPLASTIC"/>
    <property type="match status" value="1"/>
</dbReference>
<dbReference type="GO" id="GO:0008837">
    <property type="term" value="F:diaminopimelate epimerase activity"/>
    <property type="evidence" value="ECO:0007669"/>
    <property type="project" value="InterPro"/>
</dbReference>